<feature type="region of interest" description="Disordered" evidence="1">
    <location>
        <begin position="249"/>
        <end position="337"/>
    </location>
</feature>
<organism evidence="2 3">
    <name type="scientific">Dendrobium thyrsiflorum</name>
    <name type="common">Pinecone-like raceme dendrobium</name>
    <name type="synonym">Orchid</name>
    <dbReference type="NCBI Taxonomy" id="117978"/>
    <lineage>
        <taxon>Eukaryota</taxon>
        <taxon>Viridiplantae</taxon>
        <taxon>Streptophyta</taxon>
        <taxon>Embryophyta</taxon>
        <taxon>Tracheophyta</taxon>
        <taxon>Spermatophyta</taxon>
        <taxon>Magnoliopsida</taxon>
        <taxon>Liliopsida</taxon>
        <taxon>Asparagales</taxon>
        <taxon>Orchidaceae</taxon>
        <taxon>Epidendroideae</taxon>
        <taxon>Malaxideae</taxon>
        <taxon>Dendrobiinae</taxon>
        <taxon>Dendrobium</taxon>
    </lineage>
</organism>
<sequence length="337" mass="37944">MEPGFLQRHAAMAPAYSEGGIGRIPTFLSSGKKEGRKTSEAHWRIKTEQPKVGEGGLVLGEETVFREHYRFIVFSTANGVRFGRGDSDGRKSGVRQWPSESLASLEGRTEVGVTWRPGKNLESLGVQPKVQRHLEAGRKSNISWRLGGRLAVVENESGGKRALFLFCFDSFSSLLLFSNASISSRVEIWRQLVVREKSGRVRDRRLHELQVFWAVDHEIKGPDHVVLRTHSPTRSDPPFGLRFSLISTVDSEPRGSNGGPSPPTGDPSEKRKKRRRRREEKKERREETPSRPPPDFQVITPEFCPTSKTSRNSARLLNDARILSNSRVTPEFNPTPK</sequence>
<dbReference type="EMBL" id="JANQDX010000016">
    <property type="protein sequence ID" value="KAL0910306.1"/>
    <property type="molecule type" value="Genomic_DNA"/>
</dbReference>
<evidence type="ECO:0000313" key="2">
    <source>
        <dbReference type="EMBL" id="KAL0910306.1"/>
    </source>
</evidence>
<comment type="caution">
    <text evidence="2">The sequence shown here is derived from an EMBL/GenBank/DDBJ whole genome shotgun (WGS) entry which is preliminary data.</text>
</comment>
<gene>
    <name evidence="2" type="ORF">M5K25_021274</name>
</gene>
<evidence type="ECO:0000256" key="1">
    <source>
        <dbReference type="SAM" id="MobiDB-lite"/>
    </source>
</evidence>
<reference evidence="2 3" key="1">
    <citation type="journal article" date="2024" name="Plant Biotechnol. J.">
        <title>Dendrobium thyrsiflorum genome and its molecular insights into genes involved in important horticultural traits.</title>
        <authorList>
            <person name="Chen B."/>
            <person name="Wang J.Y."/>
            <person name="Zheng P.J."/>
            <person name="Li K.L."/>
            <person name="Liang Y.M."/>
            <person name="Chen X.F."/>
            <person name="Zhang C."/>
            <person name="Zhao X."/>
            <person name="He X."/>
            <person name="Zhang G.Q."/>
            <person name="Liu Z.J."/>
            <person name="Xu Q."/>
        </authorList>
    </citation>
    <scope>NUCLEOTIDE SEQUENCE [LARGE SCALE GENOMIC DNA]</scope>
    <source>
        <strain evidence="2">GZMU011</strain>
    </source>
</reference>
<proteinExistence type="predicted"/>
<evidence type="ECO:0000313" key="3">
    <source>
        <dbReference type="Proteomes" id="UP001552299"/>
    </source>
</evidence>
<feature type="compositionally biased region" description="Basic residues" evidence="1">
    <location>
        <begin position="270"/>
        <end position="279"/>
    </location>
</feature>
<protein>
    <submittedName>
        <fullName evidence="2">Uncharacterized protein</fullName>
    </submittedName>
</protein>
<feature type="compositionally biased region" description="Basic and acidic residues" evidence="1">
    <location>
        <begin position="280"/>
        <end position="289"/>
    </location>
</feature>
<accession>A0ABD0UCN1</accession>
<keyword evidence="3" id="KW-1185">Reference proteome</keyword>
<dbReference type="AlphaFoldDB" id="A0ABD0UCN1"/>
<name>A0ABD0UCN1_DENTH</name>
<dbReference type="Proteomes" id="UP001552299">
    <property type="component" value="Unassembled WGS sequence"/>
</dbReference>
<feature type="compositionally biased region" description="Polar residues" evidence="1">
    <location>
        <begin position="306"/>
        <end position="315"/>
    </location>
</feature>